<evidence type="ECO:0000313" key="2">
    <source>
        <dbReference type="Proteomes" id="UP000717835"/>
    </source>
</evidence>
<reference evidence="1" key="1">
    <citation type="journal article" date="2021" name="PeerJ">
        <title>Extensive microbial diversity within the chicken gut microbiome revealed by metagenomics and culture.</title>
        <authorList>
            <person name="Gilroy R."/>
            <person name="Ravi A."/>
            <person name="Getino M."/>
            <person name="Pursley I."/>
            <person name="Horton D.L."/>
            <person name="Alikhan N.F."/>
            <person name="Baker D."/>
            <person name="Gharbi K."/>
            <person name="Hall N."/>
            <person name="Watson M."/>
            <person name="Adriaenssens E.M."/>
            <person name="Foster-Nyarko E."/>
            <person name="Jarju S."/>
            <person name="Secka A."/>
            <person name="Antonio M."/>
            <person name="Oren A."/>
            <person name="Chaudhuri R.R."/>
            <person name="La Ragione R."/>
            <person name="Hildebrand F."/>
            <person name="Pallen M.J."/>
        </authorList>
    </citation>
    <scope>NUCLEOTIDE SEQUENCE</scope>
    <source>
        <strain evidence="1">CHK55-1828</strain>
    </source>
</reference>
<accession>A0A921LB44</accession>
<dbReference type="Pfam" id="PF14907">
    <property type="entry name" value="NTP_transf_5"/>
    <property type="match status" value="1"/>
</dbReference>
<dbReference type="RefSeq" id="WP_276826500.1">
    <property type="nucleotide sequence ID" value="NZ_CALUIP010000024.1"/>
</dbReference>
<dbReference type="AlphaFoldDB" id="A0A921LB44"/>
<proteinExistence type="predicted"/>
<organism evidence="1 2">
    <name type="scientific">Mediterranea massiliensis</name>
    <dbReference type="NCBI Taxonomy" id="1841865"/>
    <lineage>
        <taxon>Bacteria</taxon>
        <taxon>Pseudomonadati</taxon>
        <taxon>Bacteroidota</taxon>
        <taxon>Bacteroidia</taxon>
        <taxon>Bacteroidales</taxon>
        <taxon>Bacteroidaceae</taxon>
        <taxon>Mediterranea</taxon>
    </lineage>
</organism>
<dbReference type="EMBL" id="DYVX01000028">
    <property type="protein sequence ID" value="HJF91421.1"/>
    <property type="molecule type" value="Genomic_DNA"/>
</dbReference>
<dbReference type="Proteomes" id="UP000717835">
    <property type="component" value="Unassembled WGS sequence"/>
</dbReference>
<dbReference type="InterPro" id="IPR039498">
    <property type="entry name" value="NTP_transf_5"/>
</dbReference>
<evidence type="ECO:0000313" key="1">
    <source>
        <dbReference type="EMBL" id="HJF91421.1"/>
    </source>
</evidence>
<sequence>MTTLQEQFFELIRAGLWGKQANPQLFDNQTDWKEIYRSARAQALLGVVFDGVQSLPKDKLPPRALYLQWCNVVLQMEENNRLLNRELGNLYALLRKEGIEPVLMKGQGLAQNYREPLHRQCGDIDLFTGLDHYERANELLRLEASSEEEELYKHASFTWHGVIVENHRIMTQLSAPGANRRLQREIRRWYTGVDCRKRTIGDAEVTLPPLPFDTVFVLLHAVQHFLDEGIGLRQICDWACMLYAQRDLPGKEETAALLKSLGLEKAARVFGVIVVRYLGLSAEHLLVPFQAADIPTAEWLLTDIWAGGNFGKHNAAQSKRPEGYWSGKWHTFVRVLKRSREWGAIVPQEARWHPLALALHSASMQWKKRMR</sequence>
<comment type="caution">
    <text evidence="1">The sequence shown here is derived from an EMBL/GenBank/DDBJ whole genome shotgun (WGS) entry which is preliminary data.</text>
</comment>
<gene>
    <name evidence="1" type="ORF">K8W02_03415</name>
</gene>
<protein>
    <submittedName>
        <fullName evidence="1">Nucleotidyltransferase family protein</fullName>
    </submittedName>
</protein>
<name>A0A921LB44_9BACT</name>
<reference evidence="1" key="2">
    <citation type="submission" date="2021-09" db="EMBL/GenBank/DDBJ databases">
        <authorList>
            <person name="Gilroy R."/>
        </authorList>
    </citation>
    <scope>NUCLEOTIDE SEQUENCE</scope>
    <source>
        <strain evidence="1">CHK55-1828</strain>
    </source>
</reference>